<dbReference type="AlphaFoldDB" id="A0A9X0AN68"/>
<sequence length="475" mass="53356">MEGRRRAAKEQVDARWQERALKDWRENKAKNKYDTVPDADGNNERINHNIERDEDVLGEAAINKDVRNGGIAPKVDKKKPPPKGITQLAESRRKLNKEWAISGGHRIAVRQNDESTRNNLLRSVNRAIAAAEGVALKGAEQFMDFVNGDGARNGTTEGGVKYINEDSRVRDEHSLAYPRSGHAPPLLVEAETESRRRGGNEYGNGSPVSEERERRRARAARDTSPHSQAHKRKQERAAEDPLRSTRRTLAPESPPLHQGHKHANDVLRKDVPVETFRLAQEAGKRPFVFSPGANIQIPPMSPLVLKVVKPQPIIFPVPAIRDSRLLPNESPAQWKVRTQREIANAKFEKQKSKYKEEVEAARKDEQAGLKGILKRDGKGKDKAIAWADEPTDTKGENEINTREKTLSFNERADREELRILCKKRAKREGKYKCLATESKIERQNMAARQRAEELAEKLLGGGGGLEDRTDTAAGK</sequence>
<dbReference type="OrthoDB" id="3528614at2759"/>
<feature type="compositionally biased region" description="Basic and acidic residues" evidence="1">
    <location>
        <begin position="465"/>
        <end position="475"/>
    </location>
</feature>
<feature type="region of interest" description="Disordered" evidence="1">
    <location>
        <begin position="175"/>
        <end position="268"/>
    </location>
</feature>
<organism evidence="2 3">
    <name type="scientific">Sclerotinia nivalis</name>
    <dbReference type="NCBI Taxonomy" id="352851"/>
    <lineage>
        <taxon>Eukaryota</taxon>
        <taxon>Fungi</taxon>
        <taxon>Dikarya</taxon>
        <taxon>Ascomycota</taxon>
        <taxon>Pezizomycotina</taxon>
        <taxon>Leotiomycetes</taxon>
        <taxon>Helotiales</taxon>
        <taxon>Sclerotiniaceae</taxon>
        <taxon>Sclerotinia</taxon>
    </lineage>
</organism>
<dbReference type="Proteomes" id="UP001152300">
    <property type="component" value="Unassembled WGS sequence"/>
</dbReference>
<evidence type="ECO:0000256" key="1">
    <source>
        <dbReference type="SAM" id="MobiDB-lite"/>
    </source>
</evidence>
<feature type="region of interest" description="Disordered" evidence="1">
    <location>
        <begin position="456"/>
        <end position="475"/>
    </location>
</feature>
<keyword evidence="3" id="KW-1185">Reference proteome</keyword>
<feature type="region of interest" description="Disordered" evidence="1">
    <location>
        <begin position="28"/>
        <end position="52"/>
    </location>
</feature>
<comment type="caution">
    <text evidence="2">The sequence shown here is derived from an EMBL/GenBank/DDBJ whole genome shotgun (WGS) entry which is preliminary data.</text>
</comment>
<name>A0A9X0AN68_9HELO</name>
<evidence type="ECO:0000313" key="2">
    <source>
        <dbReference type="EMBL" id="KAJ8065831.1"/>
    </source>
</evidence>
<evidence type="ECO:0000313" key="3">
    <source>
        <dbReference type="Proteomes" id="UP001152300"/>
    </source>
</evidence>
<protein>
    <submittedName>
        <fullName evidence="2">Uncharacterized protein</fullName>
    </submittedName>
</protein>
<gene>
    <name evidence="2" type="ORF">OCU04_006494</name>
</gene>
<accession>A0A9X0AN68</accession>
<dbReference type="EMBL" id="JAPEIS010000006">
    <property type="protein sequence ID" value="KAJ8065831.1"/>
    <property type="molecule type" value="Genomic_DNA"/>
</dbReference>
<feature type="compositionally biased region" description="Basic and acidic residues" evidence="1">
    <location>
        <begin position="42"/>
        <end position="51"/>
    </location>
</feature>
<reference evidence="2" key="1">
    <citation type="submission" date="2022-11" db="EMBL/GenBank/DDBJ databases">
        <title>Genome Resource of Sclerotinia nivalis Strain SnTB1, a Plant Pathogen Isolated from American Ginseng.</title>
        <authorList>
            <person name="Fan S."/>
        </authorList>
    </citation>
    <scope>NUCLEOTIDE SEQUENCE</scope>
    <source>
        <strain evidence="2">SnTB1</strain>
    </source>
</reference>
<feature type="compositionally biased region" description="Basic and acidic residues" evidence="1">
    <location>
        <begin position="209"/>
        <end position="224"/>
    </location>
</feature>
<proteinExistence type="predicted"/>